<keyword evidence="2" id="KW-1185">Reference proteome</keyword>
<dbReference type="OrthoDB" id="3573432at2759"/>
<dbReference type="AlphaFoldDB" id="A0A7C8I640"/>
<reference evidence="1 2" key="1">
    <citation type="submission" date="2020-01" db="EMBL/GenBank/DDBJ databases">
        <authorList>
            <consortium name="DOE Joint Genome Institute"/>
            <person name="Haridas S."/>
            <person name="Albert R."/>
            <person name="Binder M."/>
            <person name="Bloem J."/>
            <person name="Labutti K."/>
            <person name="Salamov A."/>
            <person name="Andreopoulos B."/>
            <person name="Baker S.E."/>
            <person name="Barry K."/>
            <person name="Bills G."/>
            <person name="Bluhm B.H."/>
            <person name="Cannon C."/>
            <person name="Castanera R."/>
            <person name="Culley D.E."/>
            <person name="Daum C."/>
            <person name="Ezra D."/>
            <person name="Gonzalez J.B."/>
            <person name="Henrissat B."/>
            <person name="Kuo A."/>
            <person name="Liang C."/>
            <person name="Lipzen A."/>
            <person name="Lutzoni F."/>
            <person name="Magnuson J."/>
            <person name="Mondo S."/>
            <person name="Nolan M."/>
            <person name="Ohm R."/>
            <person name="Pangilinan J."/>
            <person name="Park H.-J.H."/>
            <person name="Ramirez L."/>
            <person name="Alfaro M."/>
            <person name="Sun H."/>
            <person name="Tritt A."/>
            <person name="Yoshinaga Y."/>
            <person name="Zwiers L.-H.L."/>
            <person name="Turgeon B.G."/>
            <person name="Goodwin S.B."/>
            <person name="Spatafora J.W."/>
            <person name="Crous P.W."/>
            <person name="Grigoriev I.V."/>
        </authorList>
    </citation>
    <scope>NUCLEOTIDE SEQUENCE [LARGE SCALE GENOMIC DNA]</scope>
    <source>
        <strain evidence="1 2">CBS 611.86</strain>
    </source>
</reference>
<gene>
    <name evidence="1" type="ORF">BDV95DRAFT_76033</name>
</gene>
<protein>
    <submittedName>
        <fullName evidence="1">Uncharacterized protein</fullName>
    </submittedName>
</protein>
<name>A0A7C8I640_9PLEO</name>
<organism evidence="1 2">
    <name type="scientific">Massariosphaeria phaeospora</name>
    <dbReference type="NCBI Taxonomy" id="100035"/>
    <lineage>
        <taxon>Eukaryota</taxon>
        <taxon>Fungi</taxon>
        <taxon>Dikarya</taxon>
        <taxon>Ascomycota</taxon>
        <taxon>Pezizomycotina</taxon>
        <taxon>Dothideomycetes</taxon>
        <taxon>Pleosporomycetidae</taxon>
        <taxon>Pleosporales</taxon>
        <taxon>Pleosporales incertae sedis</taxon>
        <taxon>Massariosphaeria</taxon>
    </lineage>
</organism>
<accession>A0A7C8I640</accession>
<dbReference type="Proteomes" id="UP000481861">
    <property type="component" value="Unassembled WGS sequence"/>
</dbReference>
<comment type="caution">
    <text evidence="1">The sequence shown here is derived from an EMBL/GenBank/DDBJ whole genome shotgun (WGS) entry which is preliminary data.</text>
</comment>
<sequence length="260" mass="29541">MSKEERGNFCVYVCMRRGMSQWLVDIRRHGCTREFWRYTGSKSLASRIATSNICLTISPAIQPHITLTRATHGQAAMFSRSISAFRQRALMPLPLHGLHSTLPGLRTSTFKTQLATIVKVTSVQRRDPNSPRTYDIPIRVSHTHTHARENGKKTYEVDVLMADRDEAEWSHVDGDGWGDVCWTFEIVEGVDMIEGLAYHAASMRHVAKHGSRDASYDEYAHAFSGWVTWVEAKIMLRDQVSYIDEDGHEVYGEPDDDQQG</sequence>
<proteinExistence type="predicted"/>
<dbReference type="EMBL" id="JAADJZ010000014">
    <property type="protein sequence ID" value="KAF2870226.1"/>
    <property type="molecule type" value="Genomic_DNA"/>
</dbReference>
<evidence type="ECO:0000313" key="1">
    <source>
        <dbReference type="EMBL" id="KAF2870226.1"/>
    </source>
</evidence>
<evidence type="ECO:0000313" key="2">
    <source>
        <dbReference type="Proteomes" id="UP000481861"/>
    </source>
</evidence>